<dbReference type="OrthoDB" id="1909634at2759"/>
<feature type="domain" description="DUF7913" evidence="1">
    <location>
        <begin position="6"/>
        <end position="124"/>
    </location>
</feature>
<dbReference type="InterPro" id="IPR057235">
    <property type="entry name" value="DUF7913"/>
</dbReference>
<name>A0A834TLY9_9FABA</name>
<gene>
    <name evidence="3" type="ORF">G2W53_022424</name>
</gene>
<evidence type="ECO:0000259" key="1">
    <source>
        <dbReference type="Pfam" id="PF25500"/>
    </source>
</evidence>
<proteinExistence type="predicted"/>
<evidence type="ECO:0000313" key="4">
    <source>
        <dbReference type="Proteomes" id="UP000634136"/>
    </source>
</evidence>
<feature type="domain" description="DUF7915" evidence="2">
    <location>
        <begin position="160"/>
        <end position="309"/>
    </location>
</feature>
<dbReference type="Pfam" id="PF25500">
    <property type="entry name" value="DUF7913"/>
    <property type="match status" value="1"/>
</dbReference>
<protein>
    <recommendedName>
        <fullName evidence="5">DRBM domain-containing protein</fullName>
    </recommendedName>
</protein>
<evidence type="ECO:0000313" key="3">
    <source>
        <dbReference type="EMBL" id="KAF7824280.1"/>
    </source>
</evidence>
<dbReference type="AlphaFoldDB" id="A0A834TLY9"/>
<keyword evidence="4" id="KW-1185">Reference proteome</keyword>
<comment type="caution">
    <text evidence="3">The sequence shown here is derived from an EMBL/GenBank/DDBJ whole genome shotgun (WGS) entry which is preliminary data.</text>
</comment>
<dbReference type="SUPFAM" id="SSF54768">
    <property type="entry name" value="dsRNA-binding domain-like"/>
    <property type="match status" value="1"/>
</dbReference>
<dbReference type="EMBL" id="JAAIUW010000007">
    <property type="protein sequence ID" value="KAF7824280.1"/>
    <property type="molecule type" value="Genomic_DNA"/>
</dbReference>
<evidence type="ECO:0000259" key="2">
    <source>
        <dbReference type="Pfam" id="PF25502"/>
    </source>
</evidence>
<dbReference type="Pfam" id="PF25502">
    <property type="entry name" value="DUF7915"/>
    <property type="match status" value="1"/>
</dbReference>
<reference evidence="3" key="1">
    <citation type="submission" date="2020-09" db="EMBL/GenBank/DDBJ databases">
        <title>Genome-Enabled Discovery of Anthraquinone Biosynthesis in Senna tora.</title>
        <authorList>
            <person name="Kang S.-H."/>
            <person name="Pandey R.P."/>
            <person name="Lee C.-M."/>
            <person name="Sim J.-S."/>
            <person name="Jeong J.-T."/>
            <person name="Choi B.-S."/>
            <person name="Jung M."/>
            <person name="Ginzburg D."/>
            <person name="Zhao K."/>
            <person name="Won S.Y."/>
            <person name="Oh T.-J."/>
            <person name="Yu Y."/>
            <person name="Kim N.-H."/>
            <person name="Lee O.R."/>
            <person name="Lee T.-H."/>
            <person name="Bashyal P."/>
            <person name="Kim T.-S."/>
            <person name="Lee W.-H."/>
            <person name="Kawkins C."/>
            <person name="Kim C.-K."/>
            <person name="Kim J.S."/>
            <person name="Ahn B.O."/>
            <person name="Rhee S.Y."/>
            <person name="Sohng J.K."/>
        </authorList>
    </citation>
    <scope>NUCLEOTIDE SEQUENCE</scope>
    <source>
        <tissue evidence="3">Leaf</tissue>
    </source>
</reference>
<evidence type="ECO:0008006" key="5">
    <source>
        <dbReference type="Google" id="ProtNLM"/>
    </source>
</evidence>
<accession>A0A834TLY9</accession>
<dbReference type="PANTHER" id="PTHR33913:SF1">
    <property type="entry name" value="DRBM DOMAIN-CONTAINING PROTEIN"/>
    <property type="match status" value="1"/>
</dbReference>
<dbReference type="Proteomes" id="UP000634136">
    <property type="component" value="Unassembled WGS sequence"/>
</dbReference>
<dbReference type="Gene3D" id="3.30.160.20">
    <property type="match status" value="1"/>
</dbReference>
<dbReference type="InterPro" id="IPR057237">
    <property type="entry name" value="DUF7915"/>
</dbReference>
<dbReference type="PANTHER" id="PTHR33913">
    <property type="entry name" value="ALEURONE LAYER MORPHOGENESIS PROTEIN"/>
    <property type="match status" value="1"/>
</dbReference>
<sequence>MAPSNVCPTDDAIQALLEYLVFPMLPAKSSVRDNPTSSQQQSVANQVHSVVLLYNYYHRRQNPELPFLAFDEFCKLAVVLKPTLLSYMDFMQQSGETELNDVEKQLSVTEKMIMDACDICTCLDASKNVPNTERWPISKVTVLLIDSKKENCFLLIDSITKGVWSMVEKDVDISSQSSEDSKGTKSTLKKRRVIRKPNKEKLNVDEAGLLQVGYSAVKEAAGINQTDIVLLESYTVYSHSKEKTTSLFYIMQCPQLINQEVFQAPIKDVIRSLQGPLIQKSSSSWTVTSVIEYFHLLPYSEIISQWLSRETFSNSLQDLVVAEKSMTVSCPEVIESYVTEDMSIDLDSKPSSNNCELLKEEENKQSCTDRLSGSSKEPKDMDVEKCSISPFQMEEKSHYVANSVQIVNDQETKNMTMQNYSEDLASTLKVEKVDKASVLITEDGTNYVADFKKSCVNTTSGKDTVEEYTLVPSPSNSIELDLEKFQKFLASKGKILSQTSLAALVQKRNKLALQQRLIEDDIAMCDKKIQTILTGGEAALELKIESIIEGCNDICARNQERTSQNLEDHFLPPDIKRKRLSEAVLITQSPCQELDGVCHENNWILPTYRVSQSDGGFQANVTVKGMDFGFSCEGNVCFRPQEARESAAAQTLAKLRSMSKSSQ</sequence>
<organism evidence="3 4">
    <name type="scientific">Senna tora</name>
    <dbReference type="NCBI Taxonomy" id="362788"/>
    <lineage>
        <taxon>Eukaryota</taxon>
        <taxon>Viridiplantae</taxon>
        <taxon>Streptophyta</taxon>
        <taxon>Embryophyta</taxon>
        <taxon>Tracheophyta</taxon>
        <taxon>Spermatophyta</taxon>
        <taxon>Magnoliopsida</taxon>
        <taxon>eudicotyledons</taxon>
        <taxon>Gunneridae</taxon>
        <taxon>Pentapetalae</taxon>
        <taxon>rosids</taxon>
        <taxon>fabids</taxon>
        <taxon>Fabales</taxon>
        <taxon>Fabaceae</taxon>
        <taxon>Caesalpinioideae</taxon>
        <taxon>Cassia clade</taxon>
        <taxon>Senna</taxon>
    </lineage>
</organism>